<dbReference type="Gene3D" id="3.30.70.1290">
    <property type="entry name" value="Transposase IS200-like"/>
    <property type="match status" value="1"/>
</dbReference>
<dbReference type="GO" id="GO:0043565">
    <property type="term" value="F:sequence-specific DNA binding"/>
    <property type="evidence" value="ECO:0007669"/>
    <property type="project" value="TreeGrafter"/>
</dbReference>
<organism evidence="2 3">
    <name type="scientific">Roseibacillus persicicus</name>
    <dbReference type="NCBI Taxonomy" id="454148"/>
    <lineage>
        <taxon>Bacteria</taxon>
        <taxon>Pseudomonadati</taxon>
        <taxon>Verrucomicrobiota</taxon>
        <taxon>Verrucomicrobiia</taxon>
        <taxon>Verrucomicrobiales</taxon>
        <taxon>Verrucomicrobiaceae</taxon>
        <taxon>Roseibacillus</taxon>
    </lineage>
</organism>
<keyword evidence="3" id="KW-1185">Reference proteome</keyword>
<dbReference type="InterPro" id="IPR002686">
    <property type="entry name" value="Transposase_17"/>
</dbReference>
<protein>
    <recommendedName>
        <fullName evidence="1">Transposase IS200-like domain-containing protein</fullName>
    </recommendedName>
</protein>
<proteinExistence type="predicted"/>
<dbReference type="PANTHER" id="PTHR36966:SF1">
    <property type="entry name" value="REP-ASSOCIATED TYROSINE TRANSPOSASE"/>
    <property type="match status" value="1"/>
</dbReference>
<dbReference type="EMBL" id="BMXI01000002">
    <property type="protein sequence ID" value="GHC43436.1"/>
    <property type="molecule type" value="Genomic_DNA"/>
</dbReference>
<dbReference type="GO" id="GO:0004803">
    <property type="term" value="F:transposase activity"/>
    <property type="evidence" value="ECO:0007669"/>
    <property type="project" value="InterPro"/>
</dbReference>
<evidence type="ECO:0000313" key="2">
    <source>
        <dbReference type="EMBL" id="GHC43436.1"/>
    </source>
</evidence>
<dbReference type="PANTHER" id="PTHR36966">
    <property type="entry name" value="REP-ASSOCIATED TYROSINE TRANSPOSASE"/>
    <property type="match status" value="1"/>
</dbReference>
<feature type="domain" description="Transposase IS200-like" evidence="1">
    <location>
        <begin position="25"/>
        <end position="181"/>
    </location>
</feature>
<evidence type="ECO:0000313" key="3">
    <source>
        <dbReference type="Proteomes" id="UP000644507"/>
    </source>
</evidence>
<dbReference type="InterPro" id="IPR052715">
    <property type="entry name" value="RAYT_transposase"/>
</dbReference>
<gene>
    <name evidence="2" type="ORF">GCM10007100_05710</name>
</gene>
<dbReference type="InterPro" id="IPR036515">
    <property type="entry name" value="Transposase_17_sf"/>
</dbReference>
<dbReference type="SUPFAM" id="SSF143422">
    <property type="entry name" value="Transposase IS200-like"/>
    <property type="match status" value="1"/>
</dbReference>
<evidence type="ECO:0000259" key="1">
    <source>
        <dbReference type="SMART" id="SM01321"/>
    </source>
</evidence>
<name>A0A918TEH3_9BACT</name>
<dbReference type="AlphaFoldDB" id="A0A918TEH3"/>
<dbReference type="Pfam" id="PF01797">
    <property type="entry name" value="Y1_Tnp"/>
    <property type="match status" value="1"/>
</dbReference>
<comment type="caution">
    <text evidence="2">The sequence shown here is derived from an EMBL/GenBank/DDBJ whole genome shotgun (WGS) entry which is preliminary data.</text>
</comment>
<dbReference type="SMART" id="SM01321">
    <property type="entry name" value="Y1_Tnp"/>
    <property type="match status" value="1"/>
</dbReference>
<dbReference type="RefSeq" id="WP_377047600.1">
    <property type="nucleotide sequence ID" value="NZ_JBHLZH010000031.1"/>
</dbReference>
<sequence length="211" mass="24945">MNIFMFFQHGEKVFRHGRDLPHWQQVGTIQFITFRLADAMPQKKLTNWKEERDSWLAWNPKPWSDRQQNEHRRLFHEKLEEWLDEGAGSCLLAEKSNRVILADVLMKAHGDKASFESFVIMPNHVHLLVQPFVELEKLIKIWKGVSARKIGKGSIWQGNYRDTMIRDAEHFRNTVRYIRKNPKHLKSEEFTLWEGKSAKTIPSLEQGHSCL</sequence>
<reference evidence="2" key="1">
    <citation type="journal article" date="2014" name="Int. J. Syst. Evol. Microbiol.">
        <title>Complete genome sequence of Corynebacterium casei LMG S-19264T (=DSM 44701T), isolated from a smear-ripened cheese.</title>
        <authorList>
            <consortium name="US DOE Joint Genome Institute (JGI-PGF)"/>
            <person name="Walter F."/>
            <person name="Albersmeier A."/>
            <person name="Kalinowski J."/>
            <person name="Ruckert C."/>
        </authorList>
    </citation>
    <scope>NUCLEOTIDE SEQUENCE</scope>
    <source>
        <strain evidence="2">KCTC 12988</strain>
    </source>
</reference>
<accession>A0A918TEH3</accession>
<dbReference type="GO" id="GO:0006313">
    <property type="term" value="P:DNA transposition"/>
    <property type="evidence" value="ECO:0007669"/>
    <property type="project" value="InterPro"/>
</dbReference>
<dbReference type="Proteomes" id="UP000644507">
    <property type="component" value="Unassembled WGS sequence"/>
</dbReference>
<reference evidence="2" key="2">
    <citation type="submission" date="2020-09" db="EMBL/GenBank/DDBJ databases">
        <authorList>
            <person name="Sun Q."/>
            <person name="Kim S."/>
        </authorList>
    </citation>
    <scope>NUCLEOTIDE SEQUENCE</scope>
    <source>
        <strain evidence="2">KCTC 12988</strain>
    </source>
</reference>